<keyword evidence="12" id="KW-1185">Reference proteome</keyword>
<dbReference type="Gene3D" id="2.30.39.10">
    <property type="entry name" value="Alpha-1-antitrypsin, domain 1"/>
    <property type="match status" value="1"/>
</dbReference>
<feature type="domain" description="Serpin" evidence="11">
    <location>
        <begin position="29"/>
        <end position="388"/>
    </location>
</feature>
<evidence type="ECO:0000313" key="13">
    <source>
        <dbReference type="RefSeq" id="XP_012677606.1"/>
    </source>
</evidence>
<dbReference type="SUPFAM" id="SSF56574">
    <property type="entry name" value="Serpins"/>
    <property type="match status" value="1"/>
</dbReference>
<feature type="signal peptide" evidence="10">
    <location>
        <begin position="1"/>
        <end position="18"/>
    </location>
</feature>
<proteinExistence type="inferred from homology"/>
<dbReference type="OrthoDB" id="8179360at2759"/>
<evidence type="ECO:0000256" key="10">
    <source>
        <dbReference type="SAM" id="SignalP"/>
    </source>
</evidence>
<name>A0A6P3VPK2_CLUHA</name>
<keyword evidence="3 10" id="KW-0732">Signal</keyword>
<dbReference type="AlphaFoldDB" id="A0A6P3VPK2"/>
<dbReference type="PANTHER" id="PTHR11461:SF49">
    <property type="entry name" value="PLASMINOGEN ACTIVATOR INHIBITOR 1"/>
    <property type="match status" value="1"/>
</dbReference>
<dbReference type="PANTHER" id="PTHR11461">
    <property type="entry name" value="SERINE PROTEASE INHIBITOR, SERPIN"/>
    <property type="match status" value="1"/>
</dbReference>
<evidence type="ECO:0000256" key="7">
    <source>
        <dbReference type="ARBA" id="ARBA00043166"/>
    </source>
</evidence>
<evidence type="ECO:0000256" key="4">
    <source>
        <dbReference type="ARBA" id="ARBA00022900"/>
    </source>
</evidence>
<dbReference type="RefSeq" id="XP_012677606.1">
    <property type="nucleotide sequence ID" value="XM_012822152.2"/>
</dbReference>
<dbReference type="Proteomes" id="UP000515152">
    <property type="component" value="Chromosome 18"/>
</dbReference>
<dbReference type="Gene3D" id="3.30.497.10">
    <property type="entry name" value="Antithrombin, subunit I, domain 2"/>
    <property type="match status" value="1"/>
</dbReference>
<sequence length="391" mass="43558">MQSLFVLLTLALCGTGLCNLHELQTDFGLRVFSEAARSSPDQNLALSPYGITSVLGMAQLGAYGNTLNTLTAHMGYSLQERGIPRQQRMLQRDLASEEGVELASGVMVDRKLFLEKSFRRGLAKGFQAMPHQLDFSQPEVALKIINAWVSDHTAGMIPQFLPSGAFGDQTRLVLLNAMHFHGLWKAPFDPKMTQHMLFHGANGSTVSVPMMRSTQKFNYGDFVTPDGVDYDVIEVPYEGDSLSMLLVSPFERDAPLSALLGELRSHRLQEWKQEMRKVNRQLALPRFAIDAELDLKSTLSRMGLGDIFSQTKADFSRITTEEPLCVSKVLQRVKLEVNEEGTKGSSATAAIIFSRMAVEEITLDRPFLFLIKHKHTGAVLFMGQVNQPQEH</sequence>
<dbReference type="InterPro" id="IPR042178">
    <property type="entry name" value="Serpin_sf_1"/>
</dbReference>
<evidence type="ECO:0000256" key="6">
    <source>
        <dbReference type="ARBA" id="ARBA00041825"/>
    </source>
</evidence>
<evidence type="ECO:0000256" key="9">
    <source>
        <dbReference type="RuleBase" id="RU000411"/>
    </source>
</evidence>
<keyword evidence="4" id="KW-0722">Serine protease inhibitor</keyword>
<reference evidence="13" key="1">
    <citation type="submission" date="2025-08" db="UniProtKB">
        <authorList>
            <consortium name="RefSeq"/>
        </authorList>
    </citation>
    <scope>IDENTIFICATION</scope>
</reference>
<dbReference type="GO" id="GO:0004867">
    <property type="term" value="F:serine-type endopeptidase inhibitor activity"/>
    <property type="evidence" value="ECO:0007669"/>
    <property type="project" value="UniProtKB-KW"/>
</dbReference>
<dbReference type="GO" id="GO:0010757">
    <property type="term" value="P:negative regulation of plasminogen activation"/>
    <property type="evidence" value="ECO:0007669"/>
    <property type="project" value="TreeGrafter"/>
</dbReference>
<evidence type="ECO:0000256" key="1">
    <source>
        <dbReference type="ARBA" id="ARBA00009500"/>
    </source>
</evidence>
<dbReference type="GeneID" id="105895519"/>
<comment type="similarity">
    <text evidence="1 9">Belongs to the serpin family.</text>
</comment>
<evidence type="ECO:0000313" key="12">
    <source>
        <dbReference type="Proteomes" id="UP000515152"/>
    </source>
</evidence>
<evidence type="ECO:0000259" key="11">
    <source>
        <dbReference type="SMART" id="SM00093"/>
    </source>
</evidence>
<dbReference type="KEGG" id="char:105895519"/>
<dbReference type="InterPro" id="IPR023795">
    <property type="entry name" value="Serpin_CS"/>
</dbReference>
<dbReference type="GO" id="GO:0061044">
    <property type="term" value="P:negative regulation of vascular wound healing"/>
    <property type="evidence" value="ECO:0007669"/>
    <property type="project" value="TreeGrafter"/>
</dbReference>
<dbReference type="InterPro" id="IPR042185">
    <property type="entry name" value="Serpin_sf_2"/>
</dbReference>
<dbReference type="GO" id="GO:0005615">
    <property type="term" value="C:extracellular space"/>
    <property type="evidence" value="ECO:0007669"/>
    <property type="project" value="InterPro"/>
</dbReference>
<accession>A0A6P3VPK2</accession>
<dbReference type="InterPro" id="IPR036186">
    <property type="entry name" value="Serpin_sf"/>
</dbReference>
<keyword evidence="2" id="KW-0646">Protease inhibitor</keyword>
<evidence type="ECO:0000256" key="2">
    <source>
        <dbReference type="ARBA" id="ARBA00022690"/>
    </source>
</evidence>
<dbReference type="SMART" id="SM00093">
    <property type="entry name" value="SERPIN"/>
    <property type="match status" value="1"/>
</dbReference>
<comment type="subunit">
    <text evidence="8">Forms a heterodimer with TMPRSS7. Interacts with VTN. Binds LRP1B; binding is followed by internalization and degradation. Interacts with PPP1CB. In complex with PLAU/uPA, interacts with PLAUR/uPAR. Interacts with SORL1 and LRP1, either alone or in complex with PLAU; these interactions are abolished in the presence of LRPAP1/RAP. The ternary complex composed of PLAUR-PLAU-PAI1 also interacts with SORL1. Interacts with PLAT/tPA. Also interacts with SORL1, when complexed to PLAT/tPA.</text>
</comment>
<dbReference type="InterPro" id="IPR023796">
    <property type="entry name" value="Serpin_dom"/>
</dbReference>
<dbReference type="InterPro" id="IPR000215">
    <property type="entry name" value="Serpin_fam"/>
</dbReference>
<protein>
    <recommendedName>
        <fullName evidence="5">Plasminogen activator inhibitor 1</fullName>
    </recommendedName>
    <alternativeName>
        <fullName evidence="6">Endothelial plasminogen activator inhibitor</fullName>
    </alternativeName>
    <alternativeName>
        <fullName evidence="7">Serpin E1</fullName>
    </alternativeName>
</protein>
<dbReference type="Pfam" id="PF00079">
    <property type="entry name" value="Serpin"/>
    <property type="match status" value="1"/>
</dbReference>
<dbReference type="PROSITE" id="PS00284">
    <property type="entry name" value="SERPIN"/>
    <property type="match status" value="1"/>
</dbReference>
<feature type="chain" id="PRO_5028461707" description="Plasminogen activator inhibitor 1" evidence="10">
    <location>
        <begin position="19"/>
        <end position="391"/>
    </location>
</feature>
<evidence type="ECO:0000256" key="5">
    <source>
        <dbReference type="ARBA" id="ARBA00040523"/>
    </source>
</evidence>
<evidence type="ECO:0000256" key="3">
    <source>
        <dbReference type="ARBA" id="ARBA00022729"/>
    </source>
</evidence>
<evidence type="ECO:0000256" key="8">
    <source>
        <dbReference type="ARBA" id="ARBA00066062"/>
    </source>
</evidence>
<organism evidence="12 13">
    <name type="scientific">Clupea harengus</name>
    <name type="common">Atlantic herring</name>
    <dbReference type="NCBI Taxonomy" id="7950"/>
    <lineage>
        <taxon>Eukaryota</taxon>
        <taxon>Metazoa</taxon>
        <taxon>Chordata</taxon>
        <taxon>Craniata</taxon>
        <taxon>Vertebrata</taxon>
        <taxon>Euteleostomi</taxon>
        <taxon>Actinopterygii</taxon>
        <taxon>Neopterygii</taxon>
        <taxon>Teleostei</taxon>
        <taxon>Clupei</taxon>
        <taxon>Clupeiformes</taxon>
        <taxon>Clupeoidei</taxon>
        <taxon>Clupeidae</taxon>
        <taxon>Clupea</taxon>
    </lineage>
</organism>
<gene>
    <name evidence="13" type="primary">serpine1</name>
</gene>
<dbReference type="FunFam" id="3.30.497.10:FF:000006">
    <property type="entry name" value="Plasminogen activator inhibitor 1"/>
    <property type="match status" value="1"/>
</dbReference>
<dbReference type="CTD" id="5054"/>